<feature type="domain" description="Methyltransferase" evidence="2">
    <location>
        <begin position="37"/>
        <end position="134"/>
    </location>
</feature>
<keyword evidence="1 3" id="KW-0808">Transferase</keyword>
<dbReference type="Gene3D" id="3.40.50.150">
    <property type="entry name" value="Vaccinia Virus protein VP39"/>
    <property type="match status" value="1"/>
</dbReference>
<evidence type="ECO:0000256" key="1">
    <source>
        <dbReference type="ARBA" id="ARBA00022679"/>
    </source>
</evidence>
<accession>A0A511VC01</accession>
<dbReference type="SUPFAM" id="SSF53335">
    <property type="entry name" value="S-adenosyl-L-methionine-dependent methyltransferases"/>
    <property type="match status" value="1"/>
</dbReference>
<reference evidence="3 4" key="1">
    <citation type="submission" date="2019-07" db="EMBL/GenBank/DDBJ databases">
        <title>Whole genome shotgun sequence of Aneurinibacillus danicus NBRC 102444.</title>
        <authorList>
            <person name="Hosoyama A."/>
            <person name="Uohara A."/>
            <person name="Ohji S."/>
            <person name="Ichikawa N."/>
        </authorList>
    </citation>
    <scope>NUCLEOTIDE SEQUENCE [LARGE SCALE GENOMIC DNA]</scope>
    <source>
        <strain evidence="3 4">NBRC 102444</strain>
    </source>
</reference>
<dbReference type="Pfam" id="PF13649">
    <property type="entry name" value="Methyltransf_25"/>
    <property type="match status" value="1"/>
</dbReference>
<sequence>MGVAHYDWTEYYDIVSNGLEGDIAFYTELALQSGGAVLDLACGTGRMSIPLALKGVEVVGVDSSEKMLEKARAKAEMACVSDKLQFMHGDMRTFELNRTFPLVIIPYRSFLHLLSVKDQMAALRQVRKHLTDDGLLGLNVFVPTIKHLYEQDEKSSTRGIYTIPGSDDRLVVWDYTRYDHFQQIAEIIRQYERTDRDGVVVQRVVTPFHIRYIFPAEMHHLLRLAGFSVVGRYGDFAKGAFGPESSELILVAKKR</sequence>
<keyword evidence="4" id="KW-1185">Reference proteome</keyword>
<dbReference type="Gene3D" id="2.20.25.110">
    <property type="entry name" value="S-adenosyl-L-methionine-dependent methyltransferases"/>
    <property type="match status" value="1"/>
</dbReference>
<proteinExistence type="predicted"/>
<dbReference type="GO" id="GO:0032259">
    <property type="term" value="P:methylation"/>
    <property type="evidence" value="ECO:0007669"/>
    <property type="project" value="UniProtKB-KW"/>
</dbReference>
<comment type="caution">
    <text evidence="3">The sequence shown here is derived from an EMBL/GenBank/DDBJ whole genome shotgun (WGS) entry which is preliminary data.</text>
</comment>
<name>A0A511VC01_9BACL</name>
<protein>
    <submittedName>
        <fullName evidence="3">Type 12 methyltransferase</fullName>
    </submittedName>
</protein>
<dbReference type="AlphaFoldDB" id="A0A511VC01"/>
<keyword evidence="3" id="KW-0489">Methyltransferase</keyword>
<dbReference type="RefSeq" id="WP_146811998.1">
    <property type="nucleotide sequence ID" value="NZ_BJXX01000182.1"/>
</dbReference>
<dbReference type="EMBL" id="BJXX01000182">
    <property type="protein sequence ID" value="GEN36359.1"/>
    <property type="molecule type" value="Genomic_DNA"/>
</dbReference>
<organism evidence="3 4">
    <name type="scientific">Aneurinibacillus danicus</name>
    <dbReference type="NCBI Taxonomy" id="267746"/>
    <lineage>
        <taxon>Bacteria</taxon>
        <taxon>Bacillati</taxon>
        <taxon>Bacillota</taxon>
        <taxon>Bacilli</taxon>
        <taxon>Bacillales</taxon>
        <taxon>Paenibacillaceae</taxon>
        <taxon>Aneurinibacillus group</taxon>
        <taxon>Aneurinibacillus</taxon>
    </lineage>
</organism>
<dbReference type="GO" id="GO:0008168">
    <property type="term" value="F:methyltransferase activity"/>
    <property type="evidence" value="ECO:0007669"/>
    <property type="project" value="UniProtKB-KW"/>
</dbReference>
<dbReference type="CDD" id="cd02440">
    <property type="entry name" value="AdoMet_MTases"/>
    <property type="match status" value="1"/>
</dbReference>
<evidence type="ECO:0000259" key="2">
    <source>
        <dbReference type="Pfam" id="PF13649"/>
    </source>
</evidence>
<dbReference type="InterPro" id="IPR041698">
    <property type="entry name" value="Methyltransf_25"/>
</dbReference>
<dbReference type="Proteomes" id="UP000321157">
    <property type="component" value="Unassembled WGS sequence"/>
</dbReference>
<gene>
    <name evidence="3" type="ORF">ADA01nite_38190</name>
</gene>
<dbReference type="OrthoDB" id="9804312at2"/>
<dbReference type="InterPro" id="IPR029063">
    <property type="entry name" value="SAM-dependent_MTases_sf"/>
</dbReference>
<evidence type="ECO:0000313" key="3">
    <source>
        <dbReference type="EMBL" id="GEN36359.1"/>
    </source>
</evidence>
<evidence type="ECO:0000313" key="4">
    <source>
        <dbReference type="Proteomes" id="UP000321157"/>
    </source>
</evidence>
<dbReference type="PANTHER" id="PTHR43861">
    <property type="entry name" value="TRANS-ACONITATE 2-METHYLTRANSFERASE-RELATED"/>
    <property type="match status" value="1"/>
</dbReference>